<dbReference type="SUPFAM" id="SSF55469">
    <property type="entry name" value="FMN-dependent nitroreductase-like"/>
    <property type="match status" value="2"/>
</dbReference>
<dbReference type="EMBL" id="BMDW01000028">
    <property type="protein sequence ID" value="GGA60354.1"/>
    <property type="molecule type" value="Genomic_DNA"/>
</dbReference>
<dbReference type="Proteomes" id="UP000618591">
    <property type="component" value="Unassembled WGS sequence"/>
</dbReference>
<dbReference type="PANTHER" id="PTHR23026">
    <property type="entry name" value="NADPH NITROREDUCTASE"/>
    <property type="match status" value="1"/>
</dbReference>
<organism evidence="2 3">
    <name type="scientific">Sphingomonas psychrolutea</name>
    <dbReference type="NCBI Taxonomy" id="1259676"/>
    <lineage>
        <taxon>Bacteria</taxon>
        <taxon>Pseudomonadati</taxon>
        <taxon>Pseudomonadota</taxon>
        <taxon>Alphaproteobacteria</taxon>
        <taxon>Sphingomonadales</taxon>
        <taxon>Sphingomonadaceae</taxon>
        <taxon>Sphingomonas</taxon>
    </lineage>
</organism>
<dbReference type="InterPro" id="IPR000415">
    <property type="entry name" value="Nitroreductase-like"/>
</dbReference>
<reference evidence="3" key="1">
    <citation type="journal article" date="2019" name="Int. J. Syst. Evol. Microbiol.">
        <title>The Global Catalogue of Microorganisms (GCM) 10K type strain sequencing project: providing services to taxonomists for standard genome sequencing and annotation.</title>
        <authorList>
            <consortium name="The Broad Institute Genomics Platform"/>
            <consortium name="The Broad Institute Genome Sequencing Center for Infectious Disease"/>
            <person name="Wu L."/>
            <person name="Ma J."/>
        </authorList>
    </citation>
    <scope>NUCLEOTIDE SEQUENCE [LARGE SCALE GENOMIC DNA]</scope>
    <source>
        <strain evidence="3">CGMCC 1.10106</strain>
    </source>
</reference>
<protein>
    <submittedName>
        <fullName evidence="2">Tat pathway signal protein</fullName>
    </submittedName>
</protein>
<dbReference type="NCBIfam" id="NF047509">
    <property type="entry name" value="Rv3131_FMN_oxido"/>
    <property type="match status" value="1"/>
</dbReference>
<keyword evidence="3" id="KW-1185">Reference proteome</keyword>
<dbReference type="InterPro" id="IPR029479">
    <property type="entry name" value="Nitroreductase"/>
</dbReference>
<evidence type="ECO:0000313" key="3">
    <source>
        <dbReference type="Proteomes" id="UP000618591"/>
    </source>
</evidence>
<comment type="caution">
    <text evidence="2">The sequence shown here is derived from an EMBL/GenBank/DDBJ whole genome shotgun (WGS) entry which is preliminary data.</text>
</comment>
<evidence type="ECO:0000259" key="1">
    <source>
        <dbReference type="Pfam" id="PF00881"/>
    </source>
</evidence>
<gene>
    <name evidence="2" type="ORF">GCM10011395_33440</name>
</gene>
<dbReference type="InterPro" id="IPR050627">
    <property type="entry name" value="Nitroreductase/BluB"/>
</dbReference>
<proteinExistence type="predicted"/>
<dbReference type="Gene3D" id="3.40.109.10">
    <property type="entry name" value="NADH Oxidase"/>
    <property type="match status" value="1"/>
</dbReference>
<sequence>MLVGGGALAALGGSAVYLAALGMGNSSEYAKEIASSRAPLADPALSRDLIRFATLAPNGHNTQPWKFRVRDQRIDILPDFSRRTPVVDPDDHHLFVSLGAAAENLSLASAARGYPGTLGFDPANGGSVIFSSAAGQATPSDLFDAIPRRQSTRADYDGRPVSPADLSRLAEAATVPGVNLVLLTDQFRVERLRDLVVAGNSAQMADAAFLRELKSWLRFNPRQALRTGDGLYSVATGNPTLPDWLGPLAFDWLATAQSQNETYARQIRSSSGIAVFLAEKADPAHWVAVGRACQRFALRATALGLKHAFINQPVEVAAFRPELADLVGMPGRRPDIVMRFGHGAPLPYSPRRPVDSVMLL</sequence>
<dbReference type="PANTHER" id="PTHR23026:SF123">
    <property type="entry name" value="NAD(P)H NITROREDUCTASE RV3131-RELATED"/>
    <property type="match status" value="1"/>
</dbReference>
<name>A0ABQ1H669_9SPHN</name>
<accession>A0ABQ1H669</accession>
<feature type="domain" description="Nitroreductase" evidence="1">
    <location>
        <begin position="148"/>
        <end position="341"/>
    </location>
</feature>
<evidence type="ECO:0000313" key="2">
    <source>
        <dbReference type="EMBL" id="GGA60354.1"/>
    </source>
</evidence>
<dbReference type="Pfam" id="PF00881">
    <property type="entry name" value="Nitroreductase"/>
    <property type="match status" value="1"/>
</dbReference>